<organism evidence="1">
    <name type="scientific">Manihot esculenta</name>
    <name type="common">Cassava</name>
    <name type="synonym">Jatropha manihot</name>
    <dbReference type="NCBI Taxonomy" id="3983"/>
    <lineage>
        <taxon>Eukaryota</taxon>
        <taxon>Viridiplantae</taxon>
        <taxon>Streptophyta</taxon>
        <taxon>Embryophyta</taxon>
        <taxon>Tracheophyta</taxon>
        <taxon>Spermatophyta</taxon>
        <taxon>Magnoliopsida</taxon>
        <taxon>eudicotyledons</taxon>
        <taxon>Gunneridae</taxon>
        <taxon>Pentapetalae</taxon>
        <taxon>rosids</taxon>
        <taxon>fabids</taxon>
        <taxon>Malpighiales</taxon>
        <taxon>Euphorbiaceae</taxon>
        <taxon>Crotonoideae</taxon>
        <taxon>Manihoteae</taxon>
        <taxon>Manihot</taxon>
    </lineage>
</organism>
<gene>
    <name evidence="1" type="ORF">MANES_10G041000</name>
</gene>
<name>A0A2C9V306_MANES</name>
<accession>A0A2C9V306</accession>
<protein>
    <submittedName>
        <fullName evidence="1">Uncharacterized protein</fullName>
    </submittedName>
</protein>
<proteinExistence type="predicted"/>
<dbReference type="AlphaFoldDB" id="A0A2C9V306"/>
<reference evidence="1" key="1">
    <citation type="submission" date="2016-02" db="EMBL/GenBank/DDBJ databases">
        <title>WGS assembly of Manihot esculenta.</title>
        <authorList>
            <person name="Bredeson J.V."/>
            <person name="Prochnik S.E."/>
            <person name="Lyons J.B."/>
            <person name="Schmutz J."/>
            <person name="Grimwood J."/>
            <person name="Vrebalov J."/>
            <person name="Bart R.S."/>
            <person name="Amuge T."/>
            <person name="Ferguson M.E."/>
            <person name="Green R."/>
            <person name="Putnam N."/>
            <person name="Stites J."/>
            <person name="Rounsley S."/>
            <person name="Rokhsar D.S."/>
        </authorList>
    </citation>
    <scope>NUCLEOTIDE SEQUENCE [LARGE SCALE GENOMIC DNA]</scope>
    <source>
        <tissue evidence="1">Leaf</tissue>
    </source>
</reference>
<sequence>MSAAEPDVFQSVLNGGKASSTILLQCLYLLLKSLDAGIGLPLISSDLQLKLIEMSIKMMHQHLQGERCRRGLSDWWSRLGWLRIRSNSVGSRW</sequence>
<dbReference type="EMBL" id="CM004396">
    <property type="protein sequence ID" value="OAY38775.1"/>
    <property type="molecule type" value="Genomic_DNA"/>
</dbReference>
<evidence type="ECO:0000313" key="1">
    <source>
        <dbReference type="EMBL" id="OAY38775.1"/>
    </source>
</evidence>